<organism evidence="4 5">
    <name type="scientific">Fusibacter bizertensis</name>
    <dbReference type="NCBI Taxonomy" id="1488331"/>
    <lineage>
        <taxon>Bacteria</taxon>
        <taxon>Bacillati</taxon>
        <taxon>Bacillota</taxon>
        <taxon>Clostridia</taxon>
        <taxon>Eubacteriales</taxon>
        <taxon>Eubacteriales Family XII. Incertae Sedis</taxon>
        <taxon>Fusibacter</taxon>
    </lineage>
</organism>
<dbReference type="PANTHER" id="PTHR32089">
    <property type="entry name" value="METHYL-ACCEPTING CHEMOTAXIS PROTEIN MCPB"/>
    <property type="match status" value="1"/>
</dbReference>
<dbReference type="Pfam" id="PF13682">
    <property type="entry name" value="CZB"/>
    <property type="match status" value="1"/>
</dbReference>
<dbReference type="InterPro" id="IPR004089">
    <property type="entry name" value="MCPsignal_dom"/>
</dbReference>
<comment type="caution">
    <text evidence="4">The sequence shown here is derived from an EMBL/GenBank/DDBJ whole genome shotgun (WGS) entry which is preliminary data.</text>
</comment>
<dbReference type="SUPFAM" id="SSF58104">
    <property type="entry name" value="Methyl-accepting chemotaxis protein (MCP) signaling domain"/>
    <property type="match status" value="1"/>
</dbReference>
<name>A0ABT6NCX6_9FIRM</name>
<reference evidence="4 5" key="1">
    <citation type="submission" date="2023-04" db="EMBL/GenBank/DDBJ databases">
        <title>Fusibacter bizertensis strain WBS, isolated from littoral bottom sediments of the Arctic seas - biochemical and genomic analysis.</title>
        <authorList>
            <person name="Brioukhanov A.L."/>
        </authorList>
    </citation>
    <scope>NUCLEOTIDE SEQUENCE [LARGE SCALE GENOMIC DNA]</scope>
    <source>
        <strain evidence="4 5">WBS</strain>
    </source>
</reference>
<dbReference type="PROSITE" id="PS50111">
    <property type="entry name" value="CHEMOTAXIS_TRANSDUC_2"/>
    <property type="match status" value="1"/>
</dbReference>
<dbReference type="Gene3D" id="1.10.287.950">
    <property type="entry name" value="Methyl-accepting chemotaxis protein"/>
    <property type="match status" value="1"/>
</dbReference>
<dbReference type="Proteomes" id="UP001158045">
    <property type="component" value="Unassembled WGS sequence"/>
</dbReference>
<sequence length="495" mass="55829">MFKKKNNCAETHGIIEYVEAKFNGQNIKEPKLDFHIHIKFFDYFKKLFNSEEKMKISTMNILSTVIKLSSFDVELSHSAQKLTNFSNKLSILSESNLAIVEETTASMNTFTETILNTTETLTGLSEATEIIVESNNASYDQIREIKDLKDIVINNSDEMRNKMQELVNYTQSVEQIVSAVEAIASQTNLLALNASIEAARAGEHGRGFAVVADEIRKLAEGTKSSLDEMSGIVRGIKNATVEGVISMDNTIESTQSIGDKIENVSSTIDKNVSLLNRTVKDIKEITMEMKNIQLSTQEINQAMESSTKDAEELSDMTISIRENAETSYKQAKQISKIDDEMSEILYNQMSIINMSANHINNDEILINLESAKIAHNNWSDNLKNMIDQMSVYPIQLNSHKCAFGHFYHSIDLSDTILSKEWDEIGILHNEFHKKGEGVITSINNNNYDKANSIYLEAKDISLRLFKLLDVVSDHLKQNRGEMFGTHKDQIVQIKI</sequence>
<dbReference type="Gene3D" id="1.20.120.30">
    <property type="entry name" value="Aspartate receptor, ligand-binding domain"/>
    <property type="match status" value="1"/>
</dbReference>
<feature type="domain" description="Methyl-accepting transducer" evidence="3">
    <location>
        <begin position="71"/>
        <end position="314"/>
    </location>
</feature>
<dbReference type="PANTHER" id="PTHR32089:SF112">
    <property type="entry name" value="LYSOZYME-LIKE PROTEIN-RELATED"/>
    <property type="match status" value="1"/>
</dbReference>
<evidence type="ECO:0000259" key="3">
    <source>
        <dbReference type="PROSITE" id="PS50111"/>
    </source>
</evidence>
<keyword evidence="5" id="KW-1185">Reference proteome</keyword>
<keyword evidence="1 2" id="KW-0807">Transducer</keyword>
<proteinExistence type="predicted"/>
<dbReference type="Pfam" id="PF00015">
    <property type="entry name" value="MCPsignal"/>
    <property type="match status" value="1"/>
</dbReference>
<dbReference type="SMART" id="SM00283">
    <property type="entry name" value="MA"/>
    <property type="match status" value="1"/>
</dbReference>
<evidence type="ECO:0000313" key="4">
    <source>
        <dbReference type="EMBL" id="MDH8678279.1"/>
    </source>
</evidence>
<gene>
    <name evidence="4" type="ORF">QE109_08980</name>
</gene>
<evidence type="ECO:0000313" key="5">
    <source>
        <dbReference type="Proteomes" id="UP001158045"/>
    </source>
</evidence>
<evidence type="ECO:0000256" key="1">
    <source>
        <dbReference type="ARBA" id="ARBA00023224"/>
    </source>
</evidence>
<dbReference type="EMBL" id="JARYZI010000005">
    <property type="protein sequence ID" value="MDH8678279.1"/>
    <property type="molecule type" value="Genomic_DNA"/>
</dbReference>
<dbReference type="RefSeq" id="WP_281094120.1">
    <property type="nucleotide sequence ID" value="NZ_JARYZI010000005.1"/>
</dbReference>
<protein>
    <submittedName>
        <fullName evidence="4">Methyl-accepting chemotaxis protein</fullName>
    </submittedName>
</protein>
<dbReference type="InterPro" id="IPR025991">
    <property type="entry name" value="Chemoreceptor_zinc-bind_dom"/>
</dbReference>
<accession>A0ABT6NCX6</accession>
<evidence type="ECO:0000256" key="2">
    <source>
        <dbReference type="PROSITE-ProRule" id="PRU00284"/>
    </source>
</evidence>